<dbReference type="NCBIfam" id="TIGR00946">
    <property type="entry name" value="2a69"/>
    <property type="match status" value="1"/>
</dbReference>
<dbReference type="EnsemblPlants" id="AUR62022334-RA">
    <property type="protein sequence ID" value="AUR62022334-RA:cds"/>
    <property type="gene ID" value="AUR62022334"/>
</dbReference>
<evidence type="ECO:0000313" key="10">
    <source>
        <dbReference type="EnsemblPlants" id="AUR62022334-RA:cds"/>
    </source>
</evidence>
<dbReference type="InterPro" id="IPR051107">
    <property type="entry name" value="Auxin_Efflux_Carrier"/>
</dbReference>
<dbReference type="Proteomes" id="UP000596660">
    <property type="component" value="Unplaced"/>
</dbReference>
<keyword evidence="4 8" id="KW-0812">Transmembrane</keyword>
<comment type="subcellular location">
    <subcellularLocation>
        <location evidence="1 8">Membrane</location>
        <topology evidence="1 8">Multi-pass membrane protein</topology>
    </subcellularLocation>
</comment>
<dbReference type="GO" id="GO:0005886">
    <property type="term" value="C:plasma membrane"/>
    <property type="evidence" value="ECO:0007669"/>
    <property type="project" value="TreeGrafter"/>
</dbReference>
<evidence type="ECO:0000256" key="1">
    <source>
        <dbReference type="ARBA" id="ARBA00004141"/>
    </source>
</evidence>
<keyword evidence="3 8" id="KW-0813">Transport</keyword>
<feature type="transmembrane region" description="Helical" evidence="8">
    <location>
        <begin position="15"/>
        <end position="34"/>
    </location>
</feature>
<dbReference type="AlphaFoldDB" id="A0A803M286"/>
<dbReference type="GO" id="GO:0009734">
    <property type="term" value="P:auxin-activated signaling pathway"/>
    <property type="evidence" value="ECO:0007669"/>
    <property type="project" value="UniProtKB-UniRule"/>
</dbReference>
<evidence type="ECO:0000256" key="6">
    <source>
        <dbReference type="ARBA" id="ARBA00023136"/>
    </source>
</evidence>
<feature type="transmembrane region" description="Helical" evidence="8">
    <location>
        <begin position="367"/>
        <end position="387"/>
    </location>
</feature>
<comment type="similarity">
    <text evidence="2 8">Belongs to the auxin efflux carrier (TC 2.A.69.1) family.</text>
</comment>
<protein>
    <recommendedName>
        <fullName evidence="8">Auxin efflux carrier component</fullName>
    </recommendedName>
</protein>
<evidence type="ECO:0000313" key="11">
    <source>
        <dbReference type="Proteomes" id="UP000596660"/>
    </source>
</evidence>
<dbReference type="Gramene" id="AUR62022334-RA">
    <property type="protein sequence ID" value="AUR62022334-RA:cds"/>
    <property type="gene ID" value="AUR62022334"/>
</dbReference>
<evidence type="ECO:0000256" key="4">
    <source>
        <dbReference type="ARBA" id="ARBA00022692"/>
    </source>
</evidence>
<evidence type="ECO:0000256" key="9">
    <source>
        <dbReference type="SAM" id="MobiDB-lite"/>
    </source>
</evidence>
<feature type="transmembrane region" description="Helical" evidence="8">
    <location>
        <begin position="338"/>
        <end position="361"/>
    </location>
</feature>
<dbReference type="PANTHER" id="PTHR31752:SF66">
    <property type="entry name" value="AUXIN EFFLUX CARRIER COMPONENT 1B-RELATED"/>
    <property type="match status" value="1"/>
</dbReference>
<evidence type="ECO:0000256" key="8">
    <source>
        <dbReference type="RuleBase" id="RU362108"/>
    </source>
</evidence>
<dbReference type="GO" id="GO:0010329">
    <property type="term" value="F:auxin efflux transmembrane transporter activity"/>
    <property type="evidence" value="ECO:0007669"/>
    <property type="project" value="TreeGrafter"/>
</dbReference>
<feature type="transmembrane region" description="Helical" evidence="8">
    <location>
        <begin position="399"/>
        <end position="418"/>
    </location>
</feature>
<keyword evidence="11" id="KW-1185">Reference proteome</keyword>
<dbReference type="InterPro" id="IPR004776">
    <property type="entry name" value="Mem_transp_PIN-like"/>
</dbReference>
<comment type="function">
    <text evidence="8">May act as a component of the auxin efflux carrier.</text>
</comment>
<proteinExistence type="inferred from homology"/>
<keyword evidence="6 8" id="KW-0472">Membrane</keyword>
<sequence>MISWKDLYNVLSNVVPLYVVMISAYGSVKWWKIFSPNEISGINRFVALFAVPLLSIKFISNNNPYAMNFRFIAADTLQKLIVIVILFLWCKLSSRGSLEWCITLFSLSCLPNTLVVGIPLLGGMYGQDLSQSLMVQLSVIQFNVWFPIMLFLFEYRRATVFIVPDEQGTEMNTKSSSSSLECSNKICDVSLEFDEERDLDVGVLPSRSSTKTNDHDNEENSWPTEPSSTSKVEVHVETIVECKPKLTNTLPVPAAGSVMTTRQILIMVCKKLMRNPNFYSSVLALTWSLISFRWHVEIPAMVANSIKIFSDTGLGMSMFSLGLFMASQPKIISGGSALAALAAAMRFIVGPTITAATSSAIGLRGTLLQIIIMQAALPQAIVSFVFAQEYNVHPGVLSTAVSFGMLISLPITLVYYILLGICIK</sequence>
<feature type="transmembrane region" description="Helical" evidence="8">
    <location>
        <begin position="277"/>
        <end position="296"/>
    </location>
</feature>
<dbReference type="OMA" id="QILIMVC"/>
<feature type="transmembrane region" description="Helical" evidence="8">
    <location>
        <begin position="133"/>
        <end position="153"/>
    </location>
</feature>
<reference evidence="10" key="1">
    <citation type="journal article" date="2017" name="Nature">
        <title>The genome of Chenopodium quinoa.</title>
        <authorList>
            <person name="Jarvis D.E."/>
            <person name="Ho Y.S."/>
            <person name="Lightfoot D.J."/>
            <person name="Schmoeckel S.M."/>
            <person name="Li B."/>
            <person name="Borm T.J.A."/>
            <person name="Ohyanagi H."/>
            <person name="Mineta K."/>
            <person name="Michell C.T."/>
            <person name="Saber N."/>
            <person name="Kharbatia N.M."/>
            <person name="Rupper R.R."/>
            <person name="Sharp A.R."/>
            <person name="Dally N."/>
            <person name="Boughton B.A."/>
            <person name="Woo Y.H."/>
            <person name="Gao G."/>
            <person name="Schijlen E.G.W.M."/>
            <person name="Guo X."/>
            <person name="Momin A.A."/>
            <person name="Negrao S."/>
            <person name="Al-Babili S."/>
            <person name="Gehring C."/>
            <person name="Roessner U."/>
            <person name="Jung C."/>
            <person name="Murphy K."/>
            <person name="Arold S.T."/>
            <person name="Gojobori T."/>
            <person name="van der Linden C.G."/>
            <person name="van Loo E.N."/>
            <person name="Jellen E.N."/>
            <person name="Maughan P.J."/>
            <person name="Tester M."/>
        </authorList>
    </citation>
    <scope>NUCLEOTIDE SEQUENCE [LARGE SCALE GENOMIC DNA]</scope>
    <source>
        <strain evidence="10">cv. PI 614886</strain>
    </source>
</reference>
<comment type="caution">
    <text evidence="8">Lacks conserved residue(s) required for the propagation of feature annotation.</text>
</comment>
<dbReference type="InterPro" id="IPR014024">
    <property type="entry name" value="Auxin_eff_plant"/>
</dbReference>
<evidence type="ECO:0000256" key="2">
    <source>
        <dbReference type="ARBA" id="ARBA00009177"/>
    </source>
</evidence>
<evidence type="ECO:0000256" key="3">
    <source>
        <dbReference type="ARBA" id="ARBA00022448"/>
    </source>
</evidence>
<evidence type="ECO:0000256" key="5">
    <source>
        <dbReference type="ARBA" id="ARBA00022989"/>
    </source>
</evidence>
<organism evidence="10 11">
    <name type="scientific">Chenopodium quinoa</name>
    <name type="common">Quinoa</name>
    <dbReference type="NCBI Taxonomy" id="63459"/>
    <lineage>
        <taxon>Eukaryota</taxon>
        <taxon>Viridiplantae</taxon>
        <taxon>Streptophyta</taxon>
        <taxon>Embryophyta</taxon>
        <taxon>Tracheophyta</taxon>
        <taxon>Spermatophyta</taxon>
        <taxon>Magnoliopsida</taxon>
        <taxon>eudicotyledons</taxon>
        <taxon>Gunneridae</taxon>
        <taxon>Pentapetalae</taxon>
        <taxon>Caryophyllales</taxon>
        <taxon>Chenopodiaceae</taxon>
        <taxon>Chenopodioideae</taxon>
        <taxon>Atripliceae</taxon>
        <taxon>Chenopodium</taxon>
    </lineage>
</organism>
<evidence type="ECO:0000256" key="7">
    <source>
        <dbReference type="ARBA" id="ARBA00023294"/>
    </source>
</evidence>
<dbReference type="PANTHER" id="PTHR31752">
    <property type="entry name" value="AUXIN EFFLUX CARRIER COMPONENT 1B-RELATED"/>
    <property type="match status" value="1"/>
</dbReference>
<dbReference type="GO" id="GO:0009926">
    <property type="term" value="P:auxin polar transport"/>
    <property type="evidence" value="ECO:0007669"/>
    <property type="project" value="TreeGrafter"/>
</dbReference>
<keyword evidence="5 8" id="KW-1133">Transmembrane helix</keyword>
<feature type="transmembrane region" description="Helical" evidence="8">
    <location>
        <begin position="71"/>
        <end position="90"/>
    </location>
</feature>
<feature type="region of interest" description="Disordered" evidence="9">
    <location>
        <begin position="204"/>
        <end position="228"/>
    </location>
</feature>
<accession>A0A803M286</accession>
<name>A0A803M286_CHEQI</name>
<dbReference type="GO" id="GO:0005783">
    <property type="term" value="C:endoplasmic reticulum"/>
    <property type="evidence" value="ECO:0007669"/>
    <property type="project" value="TreeGrafter"/>
</dbReference>
<dbReference type="Pfam" id="PF03547">
    <property type="entry name" value="Mem_trans"/>
    <property type="match status" value="1"/>
</dbReference>
<feature type="transmembrane region" description="Helical" evidence="8">
    <location>
        <begin position="102"/>
        <end position="121"/>
    </location>
</feature>
<keyword evidence="7 8" id="KW-0927">Auxin signaling pathway</keyword>
<dbReference type="SMR" id="A0A803M286"/>
<reference evidence="10" key="2">
    <citation type="submission" date="2021-03" db="UniProtKB">
        <authorList>
            <consortium name="EnsemblPlants"/>
        </authorList>
    </citation>
    <scope>IDENTIFICATION</scope>
</reference>